<gene>
    <name evidence="8" type="ORF">LTR05_003411</name>
</gene>
<dbReference type="PANTHER" id="PTHR42707">
    <property type="entry name" value="ACYL-COA DEHYDROGENASE"/>
    <property type="match status" value="1"/>
</dbReference>
<proteinExistence type="inferred from homology"/>
<comment type="similarity">
    <text evidence="1">Belongs to the acyl-CoA dehydrogenase family.</text>
</comment>
<dbReference type="InterPro" id="IPR036250">
    <property type="entry name" value="AcylCo_DH-like_C"/>
</dbReference>
<dbReference type="InterPro" id="IPR009075">
    <property type="entry name" value="AcylCo_DH/oxidase_C"/>
</dbReference>
<dbReference type="PANTHER" id="PTHR42707:SF2">
    <property type="entry name" value="ACD11 DEHYDROGENASE"/>
    <property type="match status" value="1"/>
</dbReference>
<evidence type="ECO:0000256" key="2">
    <source>
        <dbReference type="ARBA" id="ARBA00022630"/>
    </source>
</evidence>
<evidence type="ECO:0000259" key="5">
    <source>
        <dbReference type="Pfam" id="PF00441"/>
    </source>
</evidence>
<dbReference type="InterPro" id="IPR006091">
    <property type="entry name" value="Acyl-CoA_Oxase/DH_mid-dom"/>
</dbReference>
<dbReference type="Pfam" id="PF02770">
    <property type="entry name" value="Acyl-CoA_dh_M"/>
    <property type="match status" value="1"/>
</dbReference>
<reference evidence="8 9" key="1">
    <citation type="submission" date="2023-08" db="EMBL/GenBank/DDBJ databases">
        <title>Black Yeasts Isolated from many extreme environments.</title>
        <authorList>
            <person name="Coleine C."/>
            <person name="Stajich J.E."/>
            <person name="Selbmann L."/>
        </authorList>
    </citation>
    <scope>NUCLEOTIDE SEQUENCE [LARGE SCALE GENOMIC DNA]</scope>
    <source>
        <strain evidence="8 9">CCFEE 5910</strain>
    </source>
</reference>
<dbReference type="Pfam" id="PF00441">
    <property type="entry name" value="Acyl-CoA_dh_1"/>
    <property type="match status" value="2"/>
</dbReference>
<keyword evidence="9" id="KW-1185">Reference proteome</keyword>
<dbReference type="SUPFAM" id="SSF47203">
    <property type="entry name" value="Acyl-CoA dehydrogenase C-terminal domain-like"/>
    <property type="match status" value="1"/>
</dbReference>
<evidence type="ECO:0000256" key="3">
    <source>
        <dbReference type="ARBA" id="ARBA00022827"/>
    </source>
</evidence>
<dbReference type="Proteomes" id="UP001309876">
    <property type="component" value="Unassembled WGS sequence"/>
</dbReference>
<evidence type="ECO:0000313" key="8">
    <source>
        <dbReference type="EMBL" id="KAK5089187.1"/>
    </source>
</evidence>
<dbReference type="InterPro" id="IPR052904">
    <property type="entry name" value="Acyl-CoA_dehydrogenase-like"/>
</dbReference>
<feature type="region of interest" description="Disordered" evidence="4">
    <location>
        <begin position="1"/>
        <end position="45"/>
    </location>
</feature>
<feature type="domain" description="Adaptive response protein AidB N-terminal" evidence="7">
    <location>
        <begin position="49"/>
        <end position="181"/>
    </location>
</feature>
<dbReference type="AlphaFoldDB" id="A0AAN7T9P7"/>
<evidence type="ECO:0000259" key="7">
    <source>
        <dbReference type="Pfam" id="PF18158"/>
    </source>
</evidence>
<feature type="region of interest" description="Disordered" evidence="4">
    <location>
        <begin position="701"/>
        <end position="725"/>
    </location>
</feature>
<evidence type="ECO:0000256" key="1">
    <source>
        <dbReference type="ARBA" id="ARBA00009347"/>
    </source>
</evidence>
<dbReference type="EMBL" id="JAVRRJ010000002">
    <property type="protein sequence ID" value="KAK5089187.1"/>
    <property type="molecule type" value="Genomic_DNA"/>
</dbReference>
<feature type="domain" description="Acyl-CoA dehydrogenase/oxidase C-terminal" evidence="5">
    <location>
        <begin position="458"/>
        <end position="520"/>
    </location>
</feature>
<feature type="domain" description="Acyl-CoA oxidase/dehydrogenase middle" evidence="6">
    <location>
        <begin position="216"/>
        <end position="332"/>
    </location>
</feature>
<sequence>MASNVLQHATEPRKKEIMREKVPVPNPDKPPSPSSSSAGFFQTPPEVPNQFYDDDALRRGMQLFLPQQVRDAIAPDMSNFGAKVLSPQVLSWVSDAERNLPYVKQFDSWGRRRDELFTSEGWRNLQALGIAEGMVAIPYENQFREYSRVYHFAKYALWCGSAAWVNCPSLMVDGVASLFRKHLSDPKLPKDQRSVVQSAYDRLTSRVPDYAWTTGQWMTERQGGSDVSKTETLGKYAPDSVPEVLATDGQRLGPWLIDGFKWFSSATDANMMVMLARTPKGISTFYCPMRKMLKQRDVLGNDTELNGVSIQRLKNKLGTRALPTAELELKNVRAWLIGEEGRGTKEIATVLNIARIHNGVTAIGLWGRGLAVVRAFTKVRVVGGKPLWERTAFMHNLALMHTEYRANVLLNFFVAGLLGVVEQQQIATFTGQKLDDNERLGCIPGLQDVQVANDLLRLLTPALKGHCSKTAISGLQECMECLGGVGYLENDDMQYNIARLYRDSNVMPIWEGTTDMMADDTVLRVLFGKARNSVLASLGSWFQAVITQVNESNDFNEQCNTLQVWWKGLKLITSQASREEAEMKCRAIMTRLVDIVQGSLLLIDALRDRDEVAILVAESWFRCKNANAILEHGTWTDQQLADVKIVFGTNRPEVVPCLWDEAARMYGKSAPPVLTKWQEGPRGKAMHDSGITLLHSRVPDYPGVNNQSSDKPQQHAGRKRAPKDSLQIAVVMANETTCFRK</sequence>
<dbReference type="GO" id="GO:0003995">
    <property type="term" value="F:acyl-CoA dehydrogenase activity"/>
    <property type="evidence" value="ECO:0007669"/>
    <property type="project" value="TreeGrafter"/>
</dbReference>
<name>A0AAN7T9P7_9EURO</name>
<dbReference type="InterPro" id="IPR041504">
    <property type="entry name" value="AidB_N"/>
</dbReference>
<feature type="compositionally biased region" description="Basic and acidic residues" evidence="4">
    <location>
        <begin position="10"/>
        <end position="22"/>
    </location>
</feature>
<comment type="caution">
    <text evidence="8">The sequence shown here is derived from an EMBL/GenBank/DDBJ whole genome shotgun (WGS) entry which is preliminary data.</text>
</comment>
<dbReference type="Gene3D" id="6.10.250.600">
    <property type="match status" value="1"/>
</dbReference>
<organism evidence="8 9">
    <name type="scientific">Lithohypha guttulata</name>
    <dbReference type="NCBI Taxonomy" id="1690604"/>
    <lineage>
        <taxon>Eukaryota</taxon>
        <taxon>Fungi</taxon>
        <taxon>Dikarya</taxon>
        <taxon>Ascomycota</taxon>
        <taxon>Pezizomycotina</taxon>
        <taxon>Eurotiomycetes</taxon>
        <taxon>Chaetothyriomycetidae</taxon>
        <taxon>Chaetothyriales</taxon>
        <taxon>Trichomeriaceae</taxon>
        <taxon>Lithohypha</taxon>
    </lineage>
</organism>
<dbReference type="InterPro" id="IPR009100">
    <property type="entry name" value="AcylCoA_DH/oxidase_NM_dom_sf"/>
</dbReference>
<dbReference type="Pfam" id="PF18158">
    <property type="entry name" value="AidB_N"/>
    <property type="match status" value="1"/>
</dbReference>
<dbReference type="SUPFAM" id="SSF56645">
    <property type="entry name" value="Acyl-CoA dehydrogenase NM domain-like"/>
    <property type="match status" value="1"/>
</dbReference>
<evidence type="ECO:0000256" key="4">
    <source>
        <dbReference type="SAM" id="MobiDB-lite"/>
    </source>
</evidence>
<evidence type="ECO:0000313" key="9">
    <source>
        <dbReference type="Proteomes" id="UP001309876"/>
    </source>
</evidence>
<dbReference type="Gene3D" id="2.40.110.20">
    <property type="match status" value="1"/>
</dbReference>
<feature type="domain" description="Acyl-CoA dehydrogenase/oxidase C-terminal" evidence="5">
    <location>
        <begin position="341"/>
        <end position="417"/>
    </location>
</feature>
<dbReference type="Gene3D" id="1.20.140.10">
    <property type="entry name" value="Butyryl-CoA Dehydrogenase, subunit A, domain 3"/>
    <property type="match status" value="1"/>
</dbReference>
<feature type="compositionally biased region" description="Pro residues" evidence="4">
    <location>
        <begin position="24"/>
        <end position="33"/>
    </location>
</feature>
<accession>A0AAN7T9P7</accession>
<evidence type="ECO:0008006" key="10">
    <source>
        <dbReference type="Google" id="ProtNLM"/>
    </source>
</evidence>
<evidence type="ECO:0000259" key="6">
    <source>
        <dbReference type="Pfam" id="PF02770"/>
    </source>
</evidence>
<keyword evidence="2" id="KW-0285">Flavoprotein</keyword>
<keyword evidence="3" id="KW-0274">FAD</keyword>
<protein>
    <recommendedName>
        <fullName evidence="10">Acyl-CoA dehydrogenase</fullName>
    </recommendedName>
</protein>